<reference evidence="1 2" key="1">
    <citation type="submission" date="2023-10" db="EMBL/GenBank/DDBJ databases">
        <title>Draft genome sequence of Xylaria bambusicola isolate GMP-LS, the root and basal stem rot pathogen of sugarcane in Indonesia.</title>
        <authorList>
            <person name="Selvaraj P."/>
            <person name="Muralishankar V."/>
            <person name="Muruganantham S."/>
            <person name="Sp S."/>
            <person name="Haryani S."/>
            <person name="Lau K.J.X."/>
            <person name="Naqvi N.I."/>
        </authorList>
    </citation>
    <scope>NUCLEOTIDE SEQUENCE [LARGE SCALE GENOMIC DNA]</scope>
    <source>
        <strain evidence="1">GMP-LS</strain>
    </source>
</reference>
<organism evidence="1 2">
    <name type="scientific">Xylaria bambusicola</name>
    <dbReference type="NCBI Taxonomy" id="326684"/>
    <lineage>
        <taxon>Eukaryota</taxon>
        <taxon>Fungi</taxon>
        <taxon>Dikarya</taxon>
        <taxon>Ascomycota</taxon>
        <taxon>Pezizomycotina</taxon>
        <taxon>Sordariomycetes</taxon>
        <taxon>Xylariomycetidae</taxon>
        <taxon>Xylariales</taxon>
        <taxon>Xylariaceae</taxon>
        <taxon>Xylaria</taxon>
    </lineage>
</organism>
<evidence type="ECO:0000313" key="2">
    <source>
        <dbReference type="Proteomes" id="UP001305414"/>
    </source>
</evidence>
<name>A0AAN7UFC9_9PEZI</name>
<evidence type="ECO:0000313" key="1">
    <source>
        <dbReference type="EMBL" id="KAK5631210.1"/>
    </source>
</evidence>
<gene>
    <name evidence="1" type="ORF">RRF57_006924</name>
</gene>
<comment type="caution">
    <text evidence="1">The sequence shown here is derived from an EMBL/GenBank/DDBJ whole genome shotgun (WGS) entry which is preliminary data.</text>
</comment>
<sequence>MSEETALVPAQSGEVAAPAPKKVKRIIRKKRPARVCQNFVAIRVIVPPQCDSTAKSEPPPQTGVVYNVWYNKWSGGLCLPLSCLSICLISEFQGIVKTTFQPPRKAAAIFRTIRDIPELIRSLAHIFVFSSQYVMQHSLHMQNADCDPKTREAFVPTGKTANICTDCQECMTFSIQM</sequence>
<accession>A0AAN7UFC9</accession>
<protein>
    <submittedName>
        <fullName evidence="1">Uncharacterized protein</fullName>
    </submittedName>
</protein>
<dbReference type="AlphaFoldDB" id="A0AAN7UFC9"/>
<keyword evidence="2" id="KW-1185">Reference proteome</keyword>
<dbReference type="Proteomes" id="UP001305414">
    <property type="component" value="Unassembled WGS sequence"/>
</dbReference>
<proteinExistence type="predicted"/>
<dbReference type="EMBL" id="JAWHQM010000018">
    <property type="protein sequence ID" value="KAK5631210.1"/>
    <property type="molecule type" value="Genomic_DNA"/>
</dbReference>